<feature type="non-terminal residue" evidence="3">
    <location>
        <position position="1"/>
    </location>
</feature>
<evidence type="ECO:0000313" key="3">
    <source>
        <dbReference type="EMBL" id="ACU45240.1"/>
    </source>
</evidence>
<dbReference type="InterPro" id="IPR036390">
    <property type="entry name" value="WH_DNA-bd_sf"/>
</dbReference>
<accession>E8Z710</accession>
<dbReference type="AlphaFoldDB" id="E8Z710"/>
<feature type="domain" description="Replication protein A C-terminal" evidence="2">
    <location>
        <begin position="50"/>
        <end position="150"/>
    </location>
</feature>
<dbReference type="EMBL" id="FJ600227">
    <property type="protein sequence ID" value="ACU45240.1"/>
    <property type="molecule type" value="mRNA"/>
</dbReference>
<reference evidence="3" key="2">
    <citation type="book" date="2010" name="PROCEEDINGS OF 13TH INTERNATIONAL CONFERENCE ON HARMFUL ALGAE" publisher="International Society For The Study of Harmful Algae" city="Hong Kong, China">
        <title>Dinoflagellate meta-transcriptomics enabled by spliced leader.</title>
        <editorList>
            <person name="Unknown A."/>
        </editorList>
        <authorList>
            <person name="Lin S."/>
            <person name="Zhang H."/>
        </authorList>
    </citation>
    <scope>NUCLEOTIDE SEQUENCE</scope>
    <source>
        <strain evidence="3">CCMP1975</strain>
    </source>
</reference>
<feature type="region of interest" description="Disordered" evidence="1">
    <location>
        <begin position="53"/>
        <end position="94"/>
    </location>
</feature>
<name>E8Z710_KARVE</name>
<dbReference type="InterPro" id="IPR036388">
    <property type="entry name" value="WH-like_DNA-bd_sf"/>
</dbReference>
<sequence>GDNWPHSGLICASVMNPGPALHISAMSLRPVTGADEVSYHTIEVAHVALTFKRGGSRAPERTSPTQPAASQADTQSQDVKPSPTPATNAAPTKSLREIVLEVLKREGESKAEGVPLAVVSEQVKGSTAIEVQKMLEELVNHGEAYNTIDDLHFAPI</sequence>
<protein>
    <recommendedName>
        <fullName evidence="2">Replication protein A C-terminal domain-containing protein</fullName>
    </recommendedName>
</protein>
<evidence type="ECO:0000259" key="2">
    <source>
        <dbReference type="Pfam" id="PF08784"/>
    </source>
</evidence>
<feature type="compositionally biased region" description="Polar residues" evidence="1">
    <location>
        <begin position="62"/>
        <end position="79"/>
    </location>
</feature>
<dbReference type="InterPro" id="IPR014892">
    <property type="entry name" value="RPA_C"/>
</dbReference>
<evidence type="ECO:0000256" key="1">
    <source>
        <dbReference type="SAM" id="MobiDB-lite"/>
    </source>
</evidence>
<organism evidence="3">
    <name type="scientific">Karlodinium veneficum</name>
    <name type="common">Dinoflagellate</name>
    <name type="synonym">Karlodinium micrum</name>
    <dbReference type="NCBI Taxonomy" id="407301"/>
    <lineage>
        <taxon>Eukaryota</taxon>
        <taxon>Sar</taxon>
        <taxon>Alveolata</taxon>
        <taxon>Dinophyceae</taxon>
        <taxon>Gymnodiniales</taxon>
        <taxon>Kareniaceae</taxon>
        <taxon>Karlodinium</taxon>
    </lineage>
</organism>
<proteinExistence type="evidence at transcript level"/>
<reference evidence="3" key="1">
    <citation type="submission" date="2008-12" db="EMBL/GenBank/DDBJ databases">
        <authorList>
            <person name="Zhang H."/>
            <person name="Lin S."/>
        </authorList>
    </citation>
    <scope>NUCLEOTIDE SEQUENCE</scope>
    <source>
        <strain evidence="3">CCMP1975</strain>
    </source>
</reference>
<dbReference type="Gene3D" id="1.10.10.10">
    <property type="entry name" value="Winged helix-like DNA-binding domain superfamily/Winged helix DNA-binding domain"/>
    <property type="match status" value="1"/>
</dbReference>
<dbReference type="SUPFAM" id="SSF46785">
    <property type="entry name" value="Winged helix' DNA-binding domain"/>
    <property type="match status" value="1"/>
</dbReference>
<dbReference type="Pfam" id="PF08784">
    <property type="entry name" value="RPA_C"/>
    <property type="match status" value="1"/>
</dbReference>